<dbReference type="Proteomes" id="UP000001514">
    <property type="component" value="Unassembled WGS sequence"/>
</dbReference>
<dbReference type="Gramene" id="EFJ08254">
    <property type="protein sequence ID" value="EFJ08254"/>
    <property type="gene ID" value="SELMODRAFT_448124"/>
</dbReference>
<name>D8T4Y2_SELML</name>
<accession>D8T4Y2</accession>
<dbReference type="AlphaFoldDB" id="D8T4Y2"/>
<evidence type="ECO:0000256" key="1">
    <source>
        <dbReference type="SAM" id="MobiDB-lite"/>
    </source>
</evidence>
<sequence length="218" mass="23624">MAATVASTGAASSSSSSCPSSSFSNSCSRALPRSTIVRMRTRAVECCASSRKSAAVGSSVRCPISAPVPSRFVLPPQMIPIPVVIEVDQDEEDELTFLDYDDDNEEKRKSPWLTSQYLSLRLRCSSLMMKEAKDALSRHFKGREPTVSVNSMLNTTADKVSSSSAGSNKRATDKNRHLQLNLISESYHGDTVKFITDVVLSDEQGGYFGDRAVNSTVA</sequence>
<dbReference type="InParanoid" id="D8T4Y2"/>
<gene>
    <name evidence="2" type="ORF">SELMODRAFT_448124</name>
</gene>
<feature type="region of interest" description="Disordered" evidence="1">
    <location>
        <begin position="1"/>
        <end position="28"/>
    </location>
</feature>
<keyword evidence="3" id="KW-1185">Reference proteome</keyword>
<organism evidence="3">
    <name type="scientific">Selaginella moellendorffii</name>
    <name type="common">Spikemoss</name>
    <dbReference type="NCBI Taxonomy" id="88036"/>
    <lineage>
        <taxon>Eukaryota</taxon>
        <taxon>Viridiplantae</taxon>
        <taxon>Streptophyta</taxon>
        <taxon>Embryophyta</taxon>
        <taxon>Tracheophyta</taxon>
        <taxon>Lycopodiopsida</taxon>
        <taxon>Selaginellales</taxon>
        <taxon>Selaginellaceae</taxon>
        <taxon>Selaginella</taxon>
    </lineage>
</organism>
<reference evidence="2 3" key="1">
    <citation type="journal article" date="2011" name="Science">
        <title>The Selaginella genome identifies genetic changes associated with the evolution of vascular plants.</title>
        <authorList>
            <person name="Banks J.A."/>
            <person name="Nishiyama T."/>
            <person name="Hasebe M."/>
            <person name="Bowman J.L."/>
            <person name="Gribskov M."/>
            <person name="dePamphilis C."/>
            <person name="Albert V.A."/>
            <person name="Aono N."/>
            <person name="Aoyama T."/>
            <person name="Ambrose B.A."/>
            <person name="Ashton N.W."/>
            <person name="Axtell M.J."/>
            <person name="Barker E."/>
            <person name="Barker M.S."/>
            <person name="Bennetzen J.L."/>
            <person name="Bonawitz N.D."/>
            <person name="Chapple C."/>
            <person name="Cheng C."/>
            <person name="Correa L.G."/>
            <person name="Dacre M."/>
            <person name="DeBarry J."/>
            <person name="Dreyer I."/>
            <person name="Elias M."/>
            <person name="Engstrom E.M."/>
            <person name="Estelle M."/>
            <person name="Feng L."/>
            <person name="Finet C."/>
            <person name="Floyd S.K."/>
            <person name="Frommer W.B."/>
            <person name="Fujita T."/>
            <person name="Gramzow L."/>
            <person name="Gutensohn M."/>
            <person name="Harholt J."/>
            <person name="Hattori M."/>
            <person name="Heyl A."/>
            <person name="Hirai T."/>
            <person name="Hiwatashi Y."/>
            <person name="Ishikawa M."/>
            <person name="Iwata M."/>
            <person name="Karol K.G."/>
            <person name="Koehler B."/>
            <person name="Kolukisaoglu U."/>
            <person name="Kubo M."/>
            <person name="Kurata T."/>
            <person name="Lalonde S."/>
            <person name="Li K."/>
            <person name="Li Y."/>
            <person name="Litt A."/>
            <person name="Lyons E."/>
            <person name="Manning G."/>
            <person name="Maruyama T."/>
            <person name="Michael T.P."/>
            <person name="Mikami K."/>
            <person name="Miyazaki S."/>
            <person name="Morinaga S."/>
            <person name="Murata T."/>
            <person name="Mueller-Roeber B."/>
            <person name="Nelson D.R."/>
            <person name="Obara M."/>
            <person name="Oguri Y."/>
            <person name="Olmstead R.G."/>
            <person name="Onodera N."/>
            <person name="Petersen B.L."/>
            <person name="Pils B."/>
            <person name="Prigge M."/>
            <person name="Rensing S.A."/>
            <person name="Riano-Pachon D.M."/>
            <person name="Roberts A.W."/>
            <person name="Sato Y."/>
            <person name="Scheller H.V."/>
            <person name="Schulz B."/>
            <person name="Schulz C."/>
            <person name="Shakirov E.V."/>
            <person name="Shibagaki N."/>
            <person name="Shinohara N."/>
            <person name="Shippen D.E."/>
            <person name="Soerensen I."/>
            <person name="Sotooka R."/>
            <person name="Sugimoto N."/>
            <person name="Sugita M."/>
            <person name="Sumikawa N."/>
            <person name="Tanurdzic M."/>
            <person name="Theissen G."/>
            <person name="Ulvskov P."/>
            <person name="Wakazuki S."/>
            <person name="Weng J.K."/>
            <person name="Willats W.W."/>
            <person name="Wipf D."/>
            <person name="Wolf P.G."/>
            <person name="Yang L."/>
            <person name="Zimmer A.D."/>
            <person name="Zhu Q."/>
            <person name="Mitros T."/>
            <person name="Hellsten U."/>
            <person name="Loque D."/>
            <person name="Otillar R."/>
            <person name="Salamov A."/>
            <person name="Schmutz J."/>
            <person name="Shapiro H."/>
            <person name="Lindquist E."/>
            <person name="Lucas S."/>
            <person name="Rokhsar D."/>
            <person name="Grigoriev I.V."/>
        </authorList>
    </citation>
    <scope>NUCLEOTIDE SEQUENCE [LARGE SCALE GENOMIC DNA]</scope>
</reference>
<protein>
    <submittedName>
        <fullName evidence="2">Uncharacterized protein</fullName>
    </submittedName>
</protein>
<dbReference type="KEGG" id="smo:SELMODRAFT_448124"/>
<dbReference type="HOGENOM" id="CLU_1279536_0_0_1"/>
<proteinExistence type="predicted"/>
<evidence type="ECO:0000313" key="3">
    <source>
        <dbReference type="Proteomes" id="UP000001514"/>
    </source>
</evidence>
<evidence type="ECO:0000313" key="2">
    <source>
        <dbReference type="EMBL" id="EFJ08254.1"/>
    </source>
</evidence>
<dbReference type="EMBL" id="GL377675">
    <property type="protein sequence ID" value="EFJ08254.1"/>
    <property type="molecule type" value="Genomic_DNA"/>
</dbReference>